<feature type="transmembrane region" description="Helical" evidence="1">
    <location>
        <begin position="119"/>
        <end position="141"/>
    </location>
</feature>
<evidence type="ECO:0000313" key="3">
    <source>
        <dbReference type="Proteomes" id="UP001500307"/>
    </source>
</evidence>
<gene>
    <name evidence="2" type="ORF">GCM10023176_38710</name>
</gene>
<organism evidence="2 3">
    <name type="scientific">Micromonospora coerulea</name>
    <dbReference type="NCBI Taxonomy" id="47856"/>
    <lineage>
        <taxon>Bacteria</taxon>
        <taxon>Bacillati</taxon>
        <taxon>Actinomycetota</taxon>
        <taxon>Actinomycetes</taxon>
        <taxon>Micromonosporales</taxon>
        <taxon>Micromonosporaceae</taxon>
        <taxon>Micromonospora</taxon>
    </lineage>
</organism>
<comment type="caution">
    <text evidence="2">The sequence shown here is derived from an EMBL/GenBank/DDBJ whole genome shotgun (WGS) entry which is preliminary data.</text>
</comment>
<feature type="transmembrane region" description="Helical" evidence="1">
    <location>
        <begin position="263"/>
        <end position="285"/>
    </location>
</feature>
<feature type="transmembrane region" description="Helical" evidence="1">
    <location>
        <begin position="232"/>
        <end position="251"/>
    </location>
</feature>
<reference evidence="3" key="1">
    <citation type="journal article" date="2019" name="Int. J. Syst. Evol. Microbiol.">
        <title>The Global Catalogue of Microorganisms (GCM) 10K type strain sequencing project: providing services to taxonomists for standard genome sequencing and annotation.</title>
        <authorList>
            <consortium name="The Broad Institute Genomics Platform"/>
            <consortium name="The Broad Institute Genome Sequencing Center for Infectious Disease"/>
            <person name="Wu L."/>
            <person name="Ma J."/>
        </authorList>
    </citation>
    <scope>NUCLEOTIDE SEQUENCE [LARGE SCALE GENOMIC DNA]</scope>
    <source>
        <strain evidence="3">JCM 3175</strain>
    </source>
</reference>
<dbReference type="Proteomes" id="UP001500307">
    <property type="component" value="Unassembled WGS sequence"/>
</dbReference>
<sequence>MTALVIAAAIVVASVGVRVAASPVRPAALARFSSRHGLIAPASPALVTYLAVTRRWRTVGVSVALVVSLVARLDEQRVQVETVALVAGWLAGALVAEQRLRSQTAGPGPGATRHVAPRLLTWASAGVGALGVIVTAAILIIGPSGVALGDVALWGVASVVAVLVTMVVVHAIAFRRADGGPRTEAAAIASSSMHVITAGGVAVGLLCLVRALGVARDGLFGQTQAAVDGIGFLWSVAALVLAGALISAGWHRPVPIARPQPRAWFAMVSAIGIVGSAGWLGYGLWRDRPPYPASVINARTTVVLTDFEHFDSAAASLGIDGLTPLLTTDSDRAVIGRLDYDVPPEADGADRYYVVVIDKQTDSVAPLMFDHDGGGWSGFLDNVPRQHPWLSALSPRQSPSGHGLSVSRPANQTGPIVFTALFPGKGPMTVDRLTVAIIFVGPDHQIYWTLPVPVHPAGASA</sequence>
<feature type="transmembrane region" description="Helical" evidence="1">
    <location>
        <begin position="186"/>
        <end position="212"/>
    </location>
</feature>
<keyword evidence="1" id="KW-1133">Transmembrane helix</keyword>
<evidence type="ECO:0000313" key="2">
    <source>
        <dbReference type="EMBL" id="GAA4573522.1"/>
    </source>
</evidence>
<feature type="transmembrane region" description="Helical" evidence="1">
    <location>
        <begin position="153"/>
        <end position="174"/>
    </location>
</feature>
<dbReference type="EMBL" id="BAABGU010000021">
    <property type="protein sequence ID" value="GAA4573522.1"/>
    <property type="molecule type" value="Genomic_DNA"/>
</dbReference>
<keyword evidence="1" id="KW-0472">Membrane</keyword>
<dbReference type="RefSeq" id="WP_346121462.1">
    <property type="nucleotide sequence ID" value="NZ_BAABGU010000021.1"/>
</dbReference>
<proteinExistence type="predicted"/>
<name>A0ABP8SSF6_9ACTN</name>
<keyword evidence="3" id="KW-1185">Reference proteome</keyword>
<keyword evidence="1" id="KW-0812">Transmembrane</keyword>
<protein>
    <submittedName>
        <fullName evidence="2">Uncharacterized protein</fullName>
    </submittedName>
</protein>
<evidence type="ECO:0000256" key="1">
    <source>
        <dbReference type="SAM" id="Phobius"/>
    </source>
</evidence>
<accession>A0ABP8SSF6</accession>